<gene>
    <name evidence="1" type="ORF">PDIGIT_LOCUS2814</name>
</gene>
<sequence length="82" mass="9034">MCYNPIVSRQSPPESPPKTFPAMFDYSLPVEYPAVDYIGGQPQDGELIWFCGSCGDGPIGIWMPACCACNHTRDGCCRVEEK</sequence>
<evidence type="ECO:0000313" key="1">
    <source>
        <dbReference type="EMBL" id="CAI6300424.1"/>
    </source>
</evidence>
<dbReference type="Proteomes" id="UP001152607">
    <property type="component" value="Unassembled WGS sequence"/>
</dbReference>
<organism evidence="1 2">
    <name type="scientific">Periconia digitata</name>
    <dbReference type="NCBI Taxonomy" id="1303443"/>
    <lineage>
        <taxon>Eukaryota</taxon>
        <taxon>Fungi</taxon>
        <taxon>Dikarya</taxon>
        <taxon>Ascomycota</taxon>
        <taxon>Pezizomycotina</taxon>
        <taxon>Dothideomycetes</taxon>
        <taxon>Pleosporomycetidae</taxon>
        <taxon>Pleosporales</taxon>
        <taxon>Massarineae</taxon>
        <taxon>Periconiaceae</taxon>
        <taxon>Periconia</taxon>
    </lineage>
</organism>
<proteinExistence type="predicted"/>
<name>A0A9W4U7H3_9PLEO</name>
<dbReference type="OrthoDB" id="3800809at2759"/>
<keyword evidence="2" id="KW-1185">Reference proteome</keyword>
<evidence type="ECO:0000313" key="2">
    <source>
        <dbReference type="Proteomes" id="UP001152607"/>
    </source>
</evidence>
<dbReference type="AlphaFoldDB" id="A0A9W4U7H3"/>
<accession>A0A9W4U7H3</accession>
<comment type="caution">
    <text evidence="1">The sequence shown here is derived from an EMBL/GenBank/DDBJ whole genome shotgun (WGS) entry which is preliminary data.</text>
</comment>
<reference evidence="1" key="1">
    <citation type="submission" date="2023-01" db="EMBL/GenBank/DDBJ databases">
        <authorList>
            <person name="Van Ghelder C."/>
            <person name="Rancurel C."/>
        </authorList>
    </citation>
    <scope>NUCLEOTIDE SEQUENCE</scope>
    <source>
        <strain evidence="1">CNCM I-4278</strain>
    </source>
</reference>
<protein>
    <submittedName>
        <fullName evidence="1">Uncharacterized protein</fullName>
    </submittedName>
</protein>
<dbReference type="EMBL" id="CAOQHR010000002">
    <property type="protein sequence ID" value="CAI6300424.1"/>
    <property type="molecule type" value="Genomic_DNA"/>
</dbReference>